<dbReference type="InterPro" id="IPR025634">
    <property type="entry name" value="DUF4292"/>
</dbReference>
<dbReference type="EMBL" id="LN515532">
    <property type="protein sequence ID" value="CEA16653.1"/>
    <property type="molecule type" value="Genomic_DNA"/>
</dbReference>
<sequence length="281" mass="32258">MIWVNYKNIIIFSFLVLIAVTACKPKQRIIYSTKPVEDKENNQLFSDINTNTFDFNTFSSRLNMSLTSGTRSVSSRANLRIIKDSAILISVQPLFGVEVVRLYIDPNNILILDRMNKRYVKESLISLKEKYPVGFDFYTLQSILTNSPFVSGKSSVEDSDYRKFNITQTSDLNYYLTSKDPESDIEYSFTVNGNDRITFTHLMQYKKQQSLQWAYDNFAILGNNSFPHKMNAVITSKSRKIDAEFLFSEIVTNVPVQITSQVPESYSKTSLDEILKIIASE</sequence>
<evidence type="ECO:0000313" key="1">
    <source>
        <dbReference type="EMBL" id="CEA16653.1"/>
    </source>
</evidence>
<reference evidence="1 2" key="1">
    <citation type="submission" date="2014-08" db="EMBL/GenBank/DDBJ databases">
        <authorList>
            <person name="Wibberg D."/>
        </authorList>
    </citation>
    <scope>NUCLEOTIDE SEQUENCE [LARGE SCALE GENOMIC DNA]</scope>
    <source>
        <strain evidence="2">ING2-E5B</strain>
    </source>
</reference>
<name>A0A098C2L3_9BACT</name>
<organism evidence="1 2">
    <name type="scientific">Fermentimonas caenicola</name>
    <dbReference type="NCBI Taxonomy" id="1562970"/>
    <lineage>
        <taxon>Bacteria</taxon>
        <taxon>Pseudomonadati</taxon>
        <taxon>Bacteroidota</taxon>
        <taxon>Bacteroidia</taxon>
        <taxon>Bacteroidales</taxon>
        <taxon>Dysgonomonadaceae</taxon>
        <taxon>Fermentimonas</taxon>
    </lineage>
</organism>
<dbReference type="Pfam" id="PF14125">
    <property type="entry name" value="DUF4292"/>
    <property type="match status" value="1"/>
</dbReference>
<accession>A0A098C2L3</accession>
<dbReference type="KEGG" id="pbt:ING2E5B_1916"/>
<dbReference type="AlphaFoldDB" id="A0A098C2L3"/>
<dbReference type="STRING" id="1562970.ING2E5B_1916"/>
<proteinExistence type="predicted"/>
<dbReference type="OrthoDB" id="1122661at2"/>
<dbReference type="PROSITE" id="PS51257">
    <property type="entry name" value="PROKAR_LIPOPROTEIN"/>
    <property type="match status" value="1"/>
</dbReference>
<evidence type="ECO:0000313" key="2">
    <source>
        <dbReference type="Proteomes" id="UP000032417"/>
    </source>
</evidence>
<protein>
    <submittedName>
        <fullName evidence="1">Uncharacterized protein</fullName>
    </submittedName>
</protein>
<dbReference type="Proteomes" id="UP000032417">
    <property type="component" value="Chromosome 1"/>
</dbReference>
<dbReference type="HOGENOM" id="CLU_079899_1_1_10"/>
<keyword evidence="2" id="KW-1185">Reference proteome</keyword>
<gene>
    <name evidence="1" type="ORF">ING2E5B_1916</name>
</gene>